<proteinExistence type="predicted"/>
<keyword evidence="3" id="KW-1185">Reference proteome</keyword>
<dbReference type="STRING" id="177199.A0A420YI58"/>
<dbReference type="OrthoDB" id="3438962at2759"/>
<feature type="region of interest" description="Disordered" evidence="1">
    <location>
        <begin position="1"/>
        <end position="190"/>
    </location>
</feature>
<dbReference type="Proteomes" id="UP000275385">
    <property type="component" value="Unassembled WGS sequence"/>
</dbReference>
<dbReference type="AlphaFoldDB" id="A0A420YI58"/>
<evidence type="ECO:0000313" key="2">
    <source>
        <dbReference type="EMBL" id="RKU47552.1"/>
    </source>
</evidence>
<evidence type="ECO:0000256" key="1">
    <source>
        <dbReference type="SAM" id="MobiDB-lite"/>
    </source>
</evidence>
<name>A0A420YI58_9PEZI</name>
<evidence type="ECO:0000313" key="3">
    <source>
        <dbReference type="Proteomes" id="UP000275385"/>
    </source>
</evidence>
<feature type="compositionally biased region" description="Polar residues" evidence="1">
    <location>
        <begin position="19"/>
        <end position="49"/>
    </location>
</feature>
<reference evidence="2 3" key="1">
    <citation type="submission" date="2018-08" db="EMBL/GenBank/DDBJ databases">
        <title>Draft genome of the lignicolous fungus Coniochaeta pulveracea.</title>
        <authorList>
            <person name="Borstlap C.J."/>
            <person name="De Witt R.N."/>
            <person name="Botha A."/>
            <person name="Volschenk H."/>
        </authorList>
    </citation>
    <scope>NUCLEOTIDE SEQUENCE [LARGE SCALE GENOMIC DNA]</scope>
    <source>
        <strain evidence="2 3">CAB683</strain>
    </source>
</reference>
<dbReference type="EMBL" id="QVQW01000008">
    <property type="protein sequence ID" value="RKU47552.1"/>
    <property type="molecule type" value="Genomic_DNA"/>
</dbReference>
<feature type="compositionally biased region" description="Basic and acidic residues" evidence="1">
    <location>
        <begin position="115"/>
        <end position="136"/>
    </location>
</feature>
<organism evidence="2 3">
    <name type="scientific">Coniochaeta pulveracea</name>
    <dbReference type="NCBI Taxonomy" id="177199"/>
    <lineage>
        <taxon>Eukaryota</taxon>
        <taxon>Fungi</taxon>
        <taxon>Dikarya</taxon>
        <taxon>Ascomycota</taxon>
        <taxon>Pezizomycotina</taxon>
        <taxon>Sordariomycetes</taxon>
        <taxon>Sordariomycetidae</taxon>
        <taxon>Coniochaetales</taxon>
        <taxon>Coniochaetaceae</taxon>
        <taxon>Coniochaeta</taxon>
    </lineage>
</organism>
<accession>A0A420YI58</accession>
<feature type="compositionally biased region" description="Basic and acidic residues" evidence="1">
    <location>
        <begin position="69"/>
        <end position="89"/>
    </location>
</feature>
<feature type="compositionally biased region" description="Basic and acidic residues" evidence="1">
    <location>
        <begin position="146"/>
        <end position="163"/>
    </location>
</feature>
<gene>
    <name evidence="2" type="ORF">DL546_006508</name>
</gene>
<protein>
    <submittedName>
        <fullName evidence="2">Uncharacterized protein</fullName>
    </submittedName>
</protein>
<comment type="caution">
    <text evidence="2">The sequence shown here is derived from an EMBL/GenBank/DDBJ whole genome shotgun (WGS) entry which is preliminary data.</text>
</comment>
<sequence>MSEYKTGAPQPPKSAAYTAPQNPVSNKPSEQVTAGSRINSDGTITSPSAQRGPGDAYDPNGGTEWGMGRGERGHDPVDQKEAENTRYVKEGQFASGTDDDEARATVADPSQVEGKVMDAAERKSGTQRAEENKGDGEIGEQDFASDLDRKKAEQAKARKEVKQARQAGEDVDGGSEYRRQVMGDECLVES</sequence>